<accession>A0A5J4TQH0</accession>
<dbReference type="Proteomes" id="UP000324800">
    <property type="component" value="Unassembled WGS sequence"/>
</dbReference>
<name>A0A5J4TQH0_9EUKA</name>
<organism evidence="2 3">
    <name type="scientific">Streblomastix strix</name>
    <dbReference type="NCBI Taxonomy" id="222440"/>
    <lineage>
        <taxon>Eukaryota</taxon>
        <taxon>Metamonada</taxon>
        <taxon>Preaxostyla</taxon>
        <taxon>Oxymonadida</taxon>
        <taxon>Streblomastigidae</taxon>
        <taxon>Streblomastix</taxon>
    </lineage>
</organism>
<evidence type="ECO:0000256" key="1">
    <source>
        <dbReference type="SAM" id="MobiDB-lite"/>
    </source>
</evidence>
<evidence type="ECO:0000313" key="3">
    <source>
        <dbReference type="Proteomes" id="UP000324800"/>
    </source>
</evidence>
<feature type="region of interest" description="Disordered" evidence="1">
    <location>
        <begin position="51"/>
        <end position="72"/>
    </location>
</feature>
<comment type="caution">
    <text evidence="2">The sequence shown here is derived from an EMBL/GenBank/DDBJ whole genome shotgun (WGS) entry which is preliminary data.</text>
</comment>
<sequence length="110" mass="12581">MISLRNELQNKSQSGTSEQQSNERQCPHVSIRPYTEDGLSLILRYCDNNQNNSDLDDSKSDKKMKQTSESYSEARLGISSEVIRFASLESVHRFVVALRSQIAELWKQSL</sequence>
<feature type="compositionally biased region" description="Polar residues" evidence="1">
    <location>
        <begin position="1"/>
        <end position="24"/>
    </location>
</feature>
<dbReference type="EMBL" id="SNRW01027303">
    <property type="protein sequence ID" value="KAA6360173.1"/>
    <property type="molecule type" value="Genomic_DNA"/>
</dbReference>
<gene>
    <name evidence="2" type="ORF">EZS28_044300</name>
</gene>
<dbReference type="AlphaFoldDB" id="A0A5J4TQH0"/>
<feature type="compositionally biased region" description="Basic and acidic residues" evidence="1">
    <location>
        <begin position="56"/>
        <end position="66"/>
    </location>
</feature>
<protein>
    <submittedName>
        <fullName evidence="2">Uncharacterized protein</fullName>
    </submittedName>
</protein>
<evidence type="ECO:0000313" key="2">
    <source>
        <dbReference type="EMBL" id="KAA6360173.1"/>
    </source>
</evidence>
<reference evidence="2 3" key="1">
    <citation type="submission" date="2019-03" db="EMBL/GenBank/DDBJ databases">
        <title>Single cell metagenomics reveals metabolic interactions within the superorganism composed of flagellate Streblomastix strix and complex community of Bacteroidetes bacteria on its surface.</title>
        <authorList>
            <person name="Treitli S.C."/>
            <person name="Kolisko M."/>
            <person name="Husnik F."/>
            <person name="Keeling P."/>
            <person name="Hampl V."/>
        </authorList>
    </citation>
    <scope>NUCLEOTIDE SEQUENCE [LARGE SCALE GENOMIC DNA]</scope>
    <source>
        <strain evidence="2">ST1C</strain>
    </source>
</reference>
<feature type="region of interest" description="Disordered" evidence="1">
    <location>
        <begin position="1"/>
        <end position="29"/>
    </location>
</feature>
<proteinExistence type="predicted"/>